<evidence type="ECO:0000313" key="2">
    <source>
        <dbReference type="Proteomes" id="UP001596504"/>
    </source>
</evidence>
<organism evidence="1 2">
    <name type="scientific">Saccharopolyspora griseoalba</name>
    <dbReference type="NCBI Taxonomy" id="1431848"/>
    <lineage>
        <taxon>Bacteria</taxon>
        <taxon>Bacillati</taxon>
        <taxon>Actinomycetota</taxon>
        <taxon>Actinomycetes</taxon>
        <taxon>Pseudonocardiales</taxon>
        <taxon>Pseudonocardiaceae</taxon>
        <taxon>Saccharopolyspora</taxon>
    </lineage>
</organism>
<keyword evidence="2" id="KW-1185">Reference proteome</keyword>
<dbReference type="EMBL" id="JBHTCJ010000001">
    <property type="protein sequence ID" value="MFC7339919.1"/>
    <property type="molecule type" value="Genomic_DNA"/>
</dbReference>
<comment type="caution">
    <text evidence="1">The sequence shown here is derived from an EMBL/GenBank/DDBJ whole genome shotgun (WGS) entry which is preliminary data.</text>
</comment>
<sequence length="398" mass="45133">MTDRTKRVYLHLGSPKTGTTYLQDVLWRNRESLKQQGVLYPGQRPEDHFFGTMDLQQMQFQDDWFDEKVPGAWTRLVDEARDWPATVVLSHELLCTASEDEVERALGDLAFAEVHLVCTARDLARQLPAVWQEDVKNRHTLSYTEFSRGVFGDDDPPHWLSELFWERQDLPRVLARWARRIPPERVHLVTVPPPDRPFDLLWARFAGLIGIDPCSSETRGGAKNASLGVAEVELVRRLNTALEGRLRWPDHDIVVKDQLATRILGARKPQSRLEVPAEDWHRVRERAQRLVAELAAADYDVVGDLDELVPAADPPGGGPHPDHADEGQLIDVAIESLAGLIEHIAAEEAKGDHRPPPAPEGVRRTLVHLSEQHPVFSQARTAYRRLKNSTSFIGVRRR</sequence>
<evidence type="ECO:0008006" key="3">
    <source>
        <dbReference type="Google" id="ProtNLM"/>
    </source>
</evidence>
<reference evidence="2" key="1">
    <citation type="journal article" date="2019" name="Int. J. Syst. Evol. Microbiol.">
        <title>The Global Catalogue of Microorganisms (GCM) 10K type strain sequencing project: providing services to taxonomists for standard genome sequencing and annotation.</title>
        <authorList>
            <consortium name="The Broad Institute Genomics Platform"/>
            <consortium name="The Broad Institute Genome Sequencing Center for Infectious Disease"/>
            <person name="Wu L."/>
            <person name="Ma J."/>
        </authorList>
    </citation>
    <scope>NUCLEOTIDE SEQUENCE [LARGE SCALE GENOMIC DNA]</scope>
    <source>
        <strain evidence="2">WLHS5</strain>
    </source>
</reference>
<accession>A0ABW2LEV4</accession>
<dbReference type="SUPFAM" id="SSF52540">
    <property type="entry name" value="P-loop containing nucleoside triphosphate hydrolases"/>
    <property type="match status" value="1"/>
</dbReference>
<dbReference type="Gene3D" id="3.40.50.300">
    <property type="entry name" value="P-loop containing nucleotide triphosphate hydrolases"/>
    <property type="match status" value="1"/>
</dbReference>
<evidence type="ECO:0000313" key="1">
    <source>
        <dbReference type="EMBL" id="MFC7339919.1"/>
    </source>
</evidence>
<gene>
    <name evidence="1" type="ORF">ACFQRI_00735</name>
</gene>
<proteinExistence type="predicted"/>
<dbReference type="RefSeq" id="WP_380662904.1">
    <property type="nucleotide sequence ID" value="NZ_JBHTCJ010000001.1"/>
</dbReference>
<protein>
    <recommendedName>
        <fullName evidence="3">Sulfotransferase family protein</fullName>
    </recommendedName>
</protein>
<dbReference type="InterPro" id="IPR027417">
    <property type="entry name" value="P-loop_NTPase"/>
</dbReference>
<name>A0ABW2LEV4_9PSEU</name>
<dbReference type="Proteomes" id="UP001596504">
    <property type="component" value="Unassembled WGS sequence"/>
</dbReference>